<dbReference type="InterPro" id="IPR015232">
    <property type="entry name" value="DUF1935"/>
</dbReference>
<dbReference type="Pfam" id="PF09149">
    <property type="entry name" value="DUF1935"/>
    <property type="match status" value="1"/>
</dbReference>
<dbReference type="PANTHER" id="PTHR47047:SF3">
    <property type="entry name" value="PUTATIVE-RELATED"/>
    <property type="match status" value="1"/>
</dbReference>
<name>G0TR96_TRYVY</name>
<dbReference type="OMA" id="NMDAYPV"/>
<proteinExistence type="predicted"/>
<evidence type="ECO:0000259" key="1">
    <source>
        <dbReference type="Pfam" id="PF09149"/>
    </source>
</evidence>
<dbReference type="PANTHER" id="PTHR47047">
    <property type="entry name" value="PUTATIVE-RELATED-RELATED"/>
    <property type="match status" value="1"/>
</dbReference>
<dbReference type="AlphaFoldDB" id="G0TR96"/>
<reference evidence="2" key="1">
    <citation type="journal article" date="2012" name="Proc. Natl. Acad. Sci. U.S.A.">
        <title>Antigenic diversity is generated by distinct evolutionary mechanisms in African trypanosome species.</title>
        <authorList>
            <person name="Jackson A.P."/>
            <person name="Berry A."/>
            <person name="Aslett M."/>
            <person name="Allison H.C."/>
            <person name="Burton P."/>
            <person name="Vavrova-Anderson J."/>
            <person name="Brown R."/>
            <person name="Browne H."/>
            <person name="Corton N."/>
            <person name="Hauser H."/>
            <person name="Gamble J."/>
            <person name="Gilderthorp R."/>
            <person name="Marcello L."/>
            <person name="McQuillan J."/>
            <person name="Otto T.D."/>
            <person name="Quail M.A."/>
            <person name="Sanders M.J."/>
            <person name="van Tonder A."/>
            <person name="Ginger M.L."/>
            <person name="Field M.C."/>
            <person name="Barry J.D."/>
            <person name="Hertz-Fowler C."/>
            <person name="Berriman M."/>
        </authorList>
    </citation>
    <scope>NUCLEOTIDE SEQUENCE</scope>
    <source>
        <strain evidence="2">Y486</strain>
    </source>
</reference>
<protein>
    <submittedName>
        <fullName evidence="2">Putative calpain-like protein</fullName>
    </submittedName>
</protein>
<dbReference type="VEuPathDB" id="TriTrypDB:TvY486_0101080"/>
<dbReference type="InterPro" id="IPR013780">
    <property type="entry name" value="Glyco_hydro_b"/>
</dbReference>
<gene>
    <name evidence="2" type="ORF">TVY486_0101080</name>
</gene>
<evidence type="ECO:0000313" key="2">
    <source>
        <dbReference type="EMBL" id="CCC46460.1"/>
    </source>
</evidence>
<dbReference type="Gene3D" id="2.60.40.1180">
    <property type="entry name" value="Golgi alpha-mannosidase II"/>
    <property type="match status" value="1"/>
</dbReference>
<dbReference type="FunFam" id="2.60.40.1180:FF:000033">
    <property type="entry name" value="Calpain-like cysteine peptidase, putative"/>
    <property type="match status" value="1"/>
</dbReference>
<organism evidence="2">
    <name type="scientific">Trypanosoma vivax (strain Y486)</name>
    <dbReference type="NCBI Taxonomy" id="1055687"/>
    <lineage>
        <taxon>Eukaryota</taxon>
        <taxon>Discoba</taxon>
        <taxon>Euglenozoa</taxon>
        <taxon>Kinetoplastea</taxon>
        <taxon>Metakinetoplastina</taxon>
        <taxon>Trypanosomatida</taxon>
        <taxon>Trypanosomatidae</taxon>
        <taxon>Trypanosoma</taxon>
        <taxon>Duttonella</taxon>
    </lineage>
</organism>
<feature type="domain" description="DUF1935" evidence="1">
    <location>
        <begin position="13"/>
        <end position="117"/>
    </location>
</feature>
<dbReference type="InterPro" id="IPR036310">
    <property type="entry name" value="Smp-1-like_sf"/>
</dbReference>
<sequence length="130" mass="14468">MGCDSSKATVVEFKNGAPKLKGNEVVKCFNEGNGLLFRIVDSKTGRWGYYNDTVDYEMRVSVTFGEGSSLKALGKTKIERLASGEQVATVVVMPRETELFVEGHVNGYKAKMDALPLSDEERRRLNSTRR</sequence>
<dbReference type="SUPFAM" id="SSF101601">
    <property type="entry name" value="Smp-1-like"/>
    <property type="match status" value="1"/>
</dbReference>
<dbReference type="EMBL" id="HE573017">
    <property type="protein sequence ID" value="CCC46460.1"/>
    <property type="molecule type" value="Genomic_DNA"/>
</dbReference>
<accession>G0TR96</accession>